<sequence>MDMTAQSPSQNQHVFETDRIASMRAWWEEKERKERCLYPPRLPWLGLDWAEIDGE</sequence>
<evidence type="ECO:0000313" key="2">
    <source>
        <dbReference type="Proteomes" id="UP000184267"/>
    </source>
</evidence>
<organism evidence="1 2">
    <name type="scientific">Trametes pubescens</name>
    <name type="common">White-rot fungus</name>
    <dbReference type="NCBI Taxonomy" id="154538"/>
    <lineage>
        <taxon>Eukaryota</taxon>
        <taxon>Fungi</taxon>
        <taxon>Dikarya</taxon>
        <taxon>Basidiomycota</taxon>
        <taxon>Agaricomycotina</taxon>
        <taxon>Agaricomycetes</taxon>
        <taxon>Polyporales</taxon>
        <taxon>Polyporaceae</taxon>
        <taxon>Trametes</taxon>
    </lineage>
</organism>
<comment type="caution">
    <text evidence="1">The sequence shown here is derived from an EMBL/GenBank/DDBJ whole genome shotgun (WGS) entry which is preliminary data.</text>
</comment>
<evidence type="ECO:0000313" key="1">
    <source>
        <dbReference type="EMBL" id="OJT11700.1"/>
    </source>
</evidence>
<dbReference type="EMBL" id="MNAD01000587">
    <property type="protein sequence ID" value="OJT11700.1"/>
    <property type="molecule type" value="Genomic_DNA"/>
</dbReference>
<accession>A0A1M2VW18</accession>
<keyword evidence="2" id="KW-1185">Reference proteome</keyword>
<proteinExistence type="predicted"/>
<name>A0A1M2VW18_TRAPU</name>
<reference evidence="1 2" key="1">
    <citation type="submission" date="2016-10" db="EMBL/GenBank/DDBJ databases">
        <title>Genome sequence of the basidiomycete white-rot fungus Trametes pubescens.</title>
        <authorList>
            <person name="Makela M.R."/>
            <person name="Granchi Z."/>
            <person name="Peng M."/>
            <person name="De Vries R.P."/>
            <person name="Grigoriev I."/>
            <person name="Riley R."/>
            <person name="Hilden K."/>
        </authorList>
    </citation>
    <scope>NUCLEOTIDE SEQUENCE [LARGE SCALE GENOMIC DNA]</scope>
    <source>
        <strain evidence="1 2">FBCC735</strain>
    </source>
</reference>
<protein>
    <submittedName>
        <fullName evidence="1">Uncharacterized protein</fullName>
    </submittedName>
</protein>
<gene>
    <name evidence="1" type="ORF">TRAPUB_11762</name>
</gene>
<dbReference type="AlphaFoldDB" id="A0A1M2VW18"/>
<dbReference type="Proteomes" id="UP000184267">
    <property type="component" value="Unassembled WGS sequence"/>
</dbReference>